<protein>
    <submittedName>
        <fullName evidence="1">Uncharacterized protein</fullName>
    </submittedName>
</protein>
<organism evidence="1 2">
    <name type="scientific">Oidiodendron maius (strain Zn)</name>
    <dbReference type="NCBI Taxonomy" id="913774"/>
    <lineage>
        <taxon>Eukaryota</taxon>
        <taxon>Fungi</taxon>
        <taxon>Dikarya</taxon>
        <taxon>Ascomycota</taxon>
        <taxon>Pezizomycotina</taxon>
        <taxon>Leotiomycetes</taxon>
        <taxon>Leotiomycetes incertae sedis</taxon>
        <taxon>Myxotrichaceae</taxon>
        <taxon>Oidiodendron</taxon>
    </lineage>
</organism>
<accession>A0A0C3CL67</accession>
<reference evidence="2" key="2">
    <citation type="submission" date="2015-01" db="EMBL/GenBank/DDBJ databases">
        <title>Evolutionary Origins and Diversification of the Mycorrhizal Mutualists.</title>
        <authorList>
            <consortium name="DOE Joint Genome Institute"/>
            <consortium name="Mycorrhizal Genomics Consortium"/>
            <person name="Kohler A."/>
            <person name="Kuo A."/>
            <person name="Nagy L.G."/>
            <person name="Floudas D."/>
            <person name="Copeland A."/>
            <person name="Barry K.W."/>
            <person name="Cichocki N."/>
            <person name="Veneault-Fourrey C."/>
            <person name="LaButti K."/>
            <person name="Lindquist E.A."/>
            <person name="Lipzen A."/>
            <person name="Lundell T."/>
            <person name="Morin E."/>
            <person name="Murat C."/>
            <person name="Riley R."/>
            <person name="Ohm R."/>
            <person name="Sun H."/>
            <person name="Tunlid A."/>
            <person name="Henrissat B."/>
            <person name="Grigoriev I.V."/>
            <person name="Hibbett D.S."/>
            <person name="Martin F."/>
        </authorList>
    </citation>
    <scope>NUCLEOTIDE SEQUENCE [LARGE SCALE GENOMIC DNA]</scope>
    <source>
        <strain evidence="2">Zn</strain>
    </source>
</reference>
<sequence length="140" mass="15515">MEALTKDHQDSAFVMEGYEEMLWLNFTQESYSDLMKPSIPAVGDSLGDRFVIFLQRCSGASLNAMSVRIIFPQESMVPHTLSGSNNAVDRVSRRLHSGKSVSAALRGGRLSGERVLILDITVDPEGNLPWSDVRSIIEMQ</sequence>
<evidence type="ECO:0000313" key="2">
    <source>
        <dbReference type="Proteomes" id="UP000054321"/>
    </source>
</evidence>
<dbReference type="EMBL" id="KN832878">
    <property type="protein sequence ID" value="KIM99718.1"/>
    <property type="molecule type" value="Genomic_DNA"/>
</dbReference>
<dbReference type="AlphaFoldDB" id="A0A0C3CL67"/>
<dbReference type="InParanoid" id="A0A0C3CL67"/>
<gene>
    <name evidence="1" type="ORF">OIDMADRAFT_19756</name>
</gene>
<dbReference type="HOGENOM" id="CLU_1835739_0_0_1"/>
<evidence type="ECO:0000313" key="1">
    <source>
        <dbReference type="EMBL" id="KIM99718.1"/>
    </source>
</evidence>
<reference evidence="1 2" key="1">
    <citation type="submission" date="2014-04" db="EMBL/GenBank/DDBJ databases">
        <authorList>
            <consortium name="DOE Joint Genome Institute"/>
            <person name="Kuo A."/>
            <person name="Martino E."/>
            <person name="Perotto S."/>
            <person name="Kohler A."/>
            <person name="Nagy L.G."/>
            <person name="Floudas D."/>
            <person name="Copeland A."/>
            <person name="Barry K.W."/>
            <person name="Cichocki N."/>
            <person name="Veneault-Fourrey C."/>
            <person name="LaButti K."/>
            <person name="Lindquist E.A."/>
            <person name="Lipzen A."/>
            <person name="Lundell T."/>
            <person name="Morin E."/>
            <person name="Murat C."/>
            <person name="Sun H."/>
            <person name="Tunlid A."/>
            <person name="Henrissat B."/>
            <person name="Grigoriev I.V."/>
            <person name="Hibbett D.S."/>
            <person name="Martin F."/>
            <person name="Nordberg H.P."/>
            <person name="Cantor M.N."/>
            <person name="Hua S.X."/>
        </authorList>
    </citation>
    <scope>NUCLEOTIDE SEQUENCE [LARGE SCALE GENOMIC DNA]</scope>
    <source>
        <strain evidence="1 2">Zn</strain>
    </source>
</reference>
<keyword evidence="2" id="KW-1185">Reference proteome</keyword>
<dbReference type="Proteomes" id="UP000054321">
    <property type="component" value="Unassembled WGS sequence"/>
</dbReference>
<name>A0A0C3CL67_OIDMZ</name>
<proteinExistence type="predicted"/>